<keyword evidence="2 6" id="KW-0805">Transcription regulation</keyword>
<dbReference type="PANTHER" id="PTHR34824:SF1">
    <property type="entry name" value="HEAT-INDUCIBLE TRANSCRIPTION REPRESSOR HRCA"/>
    <property type="match status" value="1"/>
</dbReference>
<dbReference type="InterPro" id="IPR036388">
    <property type="entry name" value="WH-like_DNA-bd_sf"/>
</dbReference>
<dbReference type="HAMAP" id="MF_00081">
    <property type="entry name" value="HrcA"/>
    <property type="match status" value="1"/>
</dbReference>
<dbReference type="AlphaFoldDB" id="A0A1H3IVA8"/>
<dbReference type="InterPro" id="IPR029016">
    <property type="entry name" value="GAF-like_dom_sf"/>
</dbReference>
<evidence type="ECO:0000313" key="8">
    <source>
        <dbReference type="EMBL" id="SDY31108.1"/>
    </source>
</evidence>
<dbReference type="Gene3D" id="3.30.390.60">
    <property type="entry name" value="Heat-inducible transcription repressor hrca homolog, domain 3"/>
    <property type="match status" value="1"/>
</dbReference>
<dbReference type="Pfam" id="PF01628">
    <property type="entry name" value="HrcA"/>
    <property type="match status" value="1"/>
</dbReference>
<evidence type="ECO:0000256" key="3">
    <source>
        <dbReference type="ARBA" id="ARBA00023016"/>
    </source>
</evidence>
<dbReference type="Gene3D" id="3.30.450.40">
    <property type="match status" value="1"/>
</dbReference>
<dbReference type="InterPro" id="IPR023120">
    <property type="entry name" value="WHTH_transcript_rep_HrcA_IDD"/>
</dbReference>
<keyword evidence="4 6" id="KW-0804">Transcription</keyword>
<dbReference type="SUPFAM" id="SSF46785">
    <property type="entry name" value="Winged helix' DNA-binding domain"/>
    <property type="match status" value="1"/>
</dbReference>
<comment type="function">
    <text evidence="5 6">Negative regulator of class I heat shock genes (grpE-dnaK-dnaJ and groELS operons). Prevents heat-shock induction of these operons.</text>
</comment>
<evidence type="ECO:0000313" key="9">
    <source>
        <dbReference type="Proteomes" id="UP000199230"/>
    </source>
</evidence>
<gene>
    <name evidence="6" type="primary">hrcA</name>
    <name evidence="8" type="ORF">SAMN05192546_101285</name>
</gene>
<comment type="similarity">
    <text evidence="6">Belongs to the HrcA family.</text>
</comment>
<dbReference type="STRING" id="159292.SAMN05192546_101285"/>
<dbReference type="FunFam" id="1.10.10.10:FF:000049">
    <property type="entry name" value="Heat-inducible transcription repressor HrcA"/>
    <property type="match status" value="1"/>
</dbReference>
<keyword evidence="1 6" id="KW-0678">Repressor</keyword>
<dbReference type="InterPro" id="IPR036390">
    <property type="entry name" value="WH_DNA-bd_sf"/>
</dbReference>
<dbReference type="SUPFAM" id="SSF55781">
    <property type="entry name" value="GAF domain-like"/>
    <property type="match status" value="1"/>
</dbReference>
<dbReference type="OrthoDB" id="9783139at2"/>
<dbReference type="RefSeq" id="WP_093310220.1">
    <property type="nucleotide sequence ID" value="NZ_FNPV01000001.1"/>
</dbReference>
<dbReference type="GO" id="GO:0003677">
    <property type="term" value="F:DNA binding"/>
    <property type="evidence" value="ECO:0007669"/>
    <property type="project" value="InterPro"/>
</dbReference>
<evidence type="ECO:0000259" key="7">
    <source>
        <dbReference type="Pfam" id="PF01628"/>
    </source>
</evidence>
<proteinExistence type="inferred from homology"/>
<dbReference type="InterPro" id="IPR021153">
    <property type="entry name" value="HrcA_C"/>
</dbReference>
<dbReference type="InterPro" id="IPR002571">
    <property type="entry name" value="HrcA"/>
</dbReference>
<evidence type="ECO:0000256" key="6">
    <source>
        <dbReference type="HAMAP-Rule" id="MF_00081"/>
    </source>
</evidence>
<dbReference type="NCBIfam" id="TIGR00331">
    <property type="entry name" value="hrcA"/>
    <property type="match status" value="1"/>
</dbReference>
<dbReference type="GO" id="GO:0045892">
    <property type="term" value="P:negative regulation of DNA-templated transcription"/>
    <property type="evidence" value="ECO:0007669"/>
    <property type="project" value="UniProtKB-UniRule"/>
</dbReference>
<keyword evidence="3 6" id="KW-0346">Stress response</keyword>
<evidence type="ECO:0000256" key="4">
    <source>
        <dbReference type="ARBA" id="ARBA00023163"/>
    </source>
</evidence>
<feature type="domain" description="Heat-inducible transcription repressor HrcA C-terminal" evidence="7">
    <location>
        <begin position="105"/>
        <end position="324"/>
    </location>
</feature>
<evidence type="ECO:0000256" key="1">
    <source>
        <dbReference type="ARBA" id="ARBA00022491"/>
    </source>
</evidence>
<sequence>MALSDRKLKILEAIIREYIESAEPVGSRSLSRRYELGVSPATIRNEMSDLEELGYIQQPHTSAGRIPSDKGYRLYVDKLMEIRREANKNRVKIKSDILKKYGELEQLLEYTSRVLSEFTQYTSIVLAPQVKKSRLKQIQLARLNDEMMLAIFITNTGLIQNPIFKIPSDMKQEDLERISNFLNEEFVGSTLEDIESKMAENLKKELAKFHHTVYALLPEMFKTLEQVSDVALYLSGTTNIFNFPEFNDLAKARSFLNLMEERKTISELISRQDTSKFNVSIGSENKLQEARECSIVTTTYSLDQHAVGQLSVIGPTRMDYDRVISVLGQVSKMMNDILKSK</sequence>
<dbReference type="Gene3D" id="1.10.10.10">
    <property type="entry name" value="Winged helix-like DNA-binding domain superfamily/Winged helix DNA-binding domain"/>
    <property type="match status" value="1"/>
</dbReference>
<keyword evidence="9" id="KW-1185">Reference proteome</keyword>
<reference evidence="8 9" key="1">
    <citation type="submission" date="2016-10" db="EMBL/GenBank/DDBJ databases">
        <authorList>
            <person name="de Groot N.N."/>
        </authorList>
    </citation>
    <scope>NUCLEOTIDE SEQUENCE [LARGE SCALE GENOMIC DNA]</scope>
    <source>
        <strain evidence="8 9">APO</strain>
    </source>
</reference>
<dbReference type="EMBL" id="FNPV01000001">
    <property type="protein sequence ID" value="SDY31108.1"/>
    <property type="molecule type" value="Genomic_DNA"/>
</dbReference>
<accession>A0A1H3IVA8</accession>
<evidence type="ECO:0000256" key="5">
    <source>
        <dbReference type="ARBA" id="ARBA00055319"/>
    </source>
</evidence>
<evidence type="ECO:0000256" key="2">
    <source>
        <dbReference type="ARBA" id="ARBA00023015"/>
    </source>
</evidence>
<organism evidence="8 9">
    <name type="scientific">Tindallia californiensis</name>
    <dbReference type="NCBI Taxonomy" id="159292"/>
    <lineage>
        <taxon>Bacteria</taxon>
        <taxon>Bacillati</taxon>
        <taxon>Bacillota</taxon>
        <taxon>Clostridia</taxon>
        <taxon>Peptostreptococcales</taxon>
        <taxon>Tindalliaceae</taxon>
        <taxon>Tindallia</taxon>
    </lineage>
</organism>
<dbReference type="Proteomes" id="UP000199230">
    <property type="component" value="Unassembled WGS sequence"/>
</dbReference>
<dbReference type="PIRSF" id="PIRSF005485">
    <property type="entry name" value="HrcA"/>
    <property type="match status" value="1"/>
</dbReference>
<protein>
    <recommendedName>
        <fullName evidence="6">Heat-inducible transcription repressor HrcA</fullName>
    </recommendedName>
</protein>
<dbReference type="PANTHER" id="PTHR34824">
    <property type="entry name" value="HEAT-INDUCIBLE TRANSCRIPTION REPRESSOR HRCA"/>
    <property type="match status" value="1"/>
</dbReference>
<name>A0A1H3IVA8_9FIRM</name>